<protein>
    <submittedName>
        <fullName evidence="1">Uncharacterized protein</fullName>
    </submittedName>
</protein>
<reference evidence="1" key="1">
    <citation type="journal article" date="2021" name="New Phytol.">
        <title>Evolutionary innovations through gain and loss of genes in the ectomycorrhizal Boletales.</title>
        <authorList>
            <person name="Wu G."/>
            <person name="Miyauchi S."/>
            <person name="Morin E."/>
            <person name="Kuo A."/>
            <person name="Drula E."/>
            <person name="Varga T."/>
            <person name="Kohler A."/>
            <person name="Feng B."/>
            <person name="Cao Y."/>
            <person name="Lipzen A."/>
            <person name="Daum C."/>
            <person name="Hundley H."/>
            <person name="Pangilinan J."/>
            <person name="Johnson J."/>
            <person name="Barry K."/>
            <person name="LaButti K."/>
            <person name="Ng V."/>
            <person name="Ahrendt S."/>
            <person name="Min B."/>
            <person name="Choi I.G."/>
            <person name="Park H."/>
            <person name="Plett J.M."/>
            <person name="Magnuson J."/>
            <person name="Spatafora J.W."/>
            <person name="Nagy L.G."/>
            <person name="Henrissat B."/>
            <person name="Grigoriev I.V."/>
            <person name="Yang Z.L."/>
            <person name="Xu J."/>
            <person name="Martin F.M."/>
        </authorList>
    </citation>
    <scope>NUCLEOTIDE SEQUENCE</scope>
    <source>
        <strain evidence="1">KUC20120723A-06</strain>
    </source>
</reference>
<organism evidence="1 2">
    <name type="scientific">Leucogyrophana mollusca</name>
    <dbReference type="NCBI Taxonomy" id="85980"/>
    <lineage>
        <taxon>Eukaryota</taxon>
        <taxon>Fungi</taxon>
        <taxon>Dikarya</taxon>
        <taxon>Basidiomycota</taxon>
        <taxon>Agaricomycotina</taxon>
        <taxon>Agaricomycetes</taxon>
        <taxon>Agaricomycetidae</taxon>
        <taxon>Boletales</taxon>
        <taxon>Boletales incertae sedis</taxon>
        <taxon>Leucogyrophana</taxon>
    </lineage>
</organism>
<gene>
    <name evidence="1" type="ORF">BV22DRAFT_1108007</name>
</gene>
<dbReference type="EMBL" id="MU266644">
    <property type="protein sequence ID" value="KAH7919619.1"/>
    <property type="molecule type" value="Genomic_DNA"/>
</dbReference>
<evidence type="ECO:0000313" key="2">
    <source>
        <dbReference type="Proteomes" id="UP000790709"/>
    </source>
</evidence>
<evidence type="ECO:0000313" key="1">
    <source>
        <dbReference type="EMBL" id="KAH7919619.1"/>
    </source>
</evidence>
<comment type="caution">
    <text evidence="1">The sequence shown here is derived from an EMBL/GenBank/DDBJ whole genome shotgun (WGS) entry which is preliminary data.</text>
</comment>
<dbReference type="Proteomes" id="UP000790709">
    <property type="component" value="Unassembled WGS sequence"/>
</dbReference>
<name>A0ACB8B261_9AGAM</name>
<proteinExistence type="predicted"/>
<sequence>MKKGILPEDIYGMDESGFPLSGNTAAYRCVGRRGVKVQHIAGSGDKENVTAIVTICADGTALTPTIIYKGQNFMQKWNDNNVAHASICHSQNGWTDLLLMDGHSSHFTPELLGYAMENKISILGYPPHCTHVSNPVPPVLSGELRTKE</sequence>
<keyword evidence="2" id="KW-1185">Reference proteome</keyword>
<accession>A0ACB8B261</accession>